<name>A0A947D4Q8_9HYPH</name>
<proteinExistence type="predicted"/>
<evidence type="ECO:0000313" key="2">
    <source>
        <dbReference type="EMBL" id="MBT9290740.1"/>
    </source>
</evidence>
<dbReference type="EMBL" id="JAHHZF010000007">
    <property type="protein sequence ID" value="MBT9290740.1"/>
    <property type="molecule type" value="Genomic_DNA"/>
</dbReference>
<protein>
    <submittedName>
        <fullName evidence="2">Uncharacterized protein</fullName>
    </submittedName>
</protein>
<evidence type="ECO:0000256" key="1">
    <source>
        <dbReference type="SAM" id="Phobius"/>
    </source>
</evidence>
<feature type="transmembrane region" description="Helical" evidence="1">
    <location>
        <begin position="21"/>
        <end position="42"/>
    </location>
</feature>
<keyword evidence="1" id="KW-0472">Membrane</keyword>
<evidence type="ECO:0000313" key="3">
    <source>
        <dbReference type="Proteomes" id="UP000766595"/>
    </source>
</evidence>
<dbReference type="RefSeq" id="WP_261969333.1">
    <property type="nucleotide sequence ID" value="NZ_JAHHZF010000007.1"/>
</dbReference>
<comment type="caution">
    <text evidence="2">The sequence shown here is derived from an EMBL/GenBank/DDBJ whole genome shotgun (WGS) entry which is preliminary data.</text>
</comment>
<keyword evidence="1" id="KW-0812">Transmembrane</keyword>
<keyword evidence="3" id="KW-1185">Reference proteome</keyword>
<reference evidence="2 3" key="1">
    <citation type="submission" date="2021-06" db="EMBL/GenBank/DDBJ databases">
        <authorList>
            <person name="Grouzdev D.S."/>
            <person name="Koziaeva V."/>
        </authorList>
    </citation>
    <scope>NUCLEOTIDE SEQUENCE [LARGE SCALE GENOMIC DNA]</scope>
    <source>
        <strain evidence="2 3">22</strain>
    </source>
</reference>
<keyword evidence="1" id="KW-1133">Transmembrane helix</keyword>
<dbReference type="AlphaFoldDB" id="A0A947D4Q8"/>
<gene>
    <name evidence="2" type="ORF">KL771_14825</name>
</gene>
<dbReference type="Proteomes" id="UP000766595">
    <property type="component" value="Unassembled WGS sequence"/>
</dbReference>
<sequence length="46" mass="5213">MDLTIIEAEIDAFPRTGSERLMIYILCMLNGAVWLLIFVLLLRTGS</sequence>
<accession>A0A947D4Q8</accession>
<organism evidence="2 3">
    <name type="scientific">Prosthecodimorpha staleyi</name>
    <dbReference type="NCBI Taxonomy" id="2840188"/>
    <lineage>
        <taxon>Bacteria</taxon>
        <taxon>Pseudomonadati</taxon>
        <taxon>Pseudomonadota</taxon>
        <taxon>Alphaproteobacteria</taxon>
        <taxon>Hyphomicrobiales</taxon>
        <taxon>Ancalomicrobiaceae</taxon>
        <taxon>Prosthecodimorpha</taxon>
    </lineage>
</organism>